<evidence type="ECO:0000313" key="2">
    <source>
        <dbReference type="Proteomes" id="UP001500956"/>
    </source>
</evidence>
<organism evidence="1 2">
    <name type="scientific">Isoptericola chiayiensis</name>
    <dbReference type="NCBI Taxonomy" id="579446"/>
    <lineage>
        <taxon>Bacteria</taxon>
        <taxon>Bacillati</taxon>
        <taxon>Actinomycetota</taxon>
        <taxon>Actinomycetes</taxon>
        <taxon>Micrococcales</taxon>
        <taxon>Promicromonosporaceae</taxon>
        <taxon>Isoptericola</taxon>
    </lineage>
</organism>
<sequence length="180" mass="18428">MGPVTGVAPTGAGFSPVRPSITLAAVRTEMTLADTLNTLGLLGGSTLPRFVTEVGGQGDVLDVVADARSVKSLPGPLKMATRLVPAVRSKLRVEEFDGGVAVLSVDASAGGLPAHKLLGLAKSRIESVLESKGLPAGSVQIRPDARIALDVQRLVEARHPGTVVQNMAFADGKVAFDTAA</sequence>
<protein>
    <submittedName>
        <fullName evidence="1">Uncharacterized protein</fullName>
    </submittedName>
</protein>
<gene>
    <name evidence="1" type="ORF">GCM10023216_05190</name>
</gene>
<evidence type="ECO:0000313" key="1">
    <source>
        <dbReference type="EMBL" id="GAA4719519.1"/>
    </source>
</evidence>
<dbReference type="EMBL" id="BAABID010000004">
    <property type="protein sequence ID" value="GAA4719519.1"/>
    <property type="molecule type" value="Genomic_DNA"/>
</dbReference>
<proteinExistence type="predicted"/>
<keyword evidence="2" id="KW-1185">Reference proteome</keyword>
<comment type="caution">
    <text evidence="1">The sequence shown here is derived from an EMBL/GenBank/DDBJ whole genome shotgun (WGS) entry which is preliminary data.</text>
</comment>
<accession>A0ABP8Y2T9</accession>
<dbReference type="Proteomes" id="UP001500956">
    <property type="component" value="Unassembled WGS sequence"/>
</dbReference>
<reference evidence="2" key="1">
    <citation type="journal article" date="2019" name="Int. J. Syst. Evol. Microbiol.">
        <title>The Global Catalogue of Microorganisms (GCM) 10K type strain sequencing project: providing services to taxonomists for standard genome sequencing and annotation.</title>
        <authorList>
            <consortium name="The Broad Institute Genomics Platform"/>
            <consortium name="The Broad Institute Genome Sequencing Center for Infectious Disease"/>
            <person name="Wu L."/>
            <person name="Ma J."/>
        </authorList>
    </citation>
    <scope>NUCLEOTIDE SEQUENCE [LARGE SCALE GENOMIC DNA]</scope>
    <source>
        <strain evidence="2">JCM 18063</strain>
    </source>
</reference>
<name>A0ABP8Y2T9_9MICO</name>